<feature type="transmembrane region" description="Helical" evidence="2">
    <location>
        <begin position="32"/>
        <end position="52"/>
    </location>
</feature>
<keyword evidence="2" id="KW-1133">Transmembrane helix</keyword>
<sequence>MAGTYYYGGIQIILGIVIAITAMTIGAEATTVALYVGLVLTGLYSLLGSKYLKDTEQVLNTYRDSNYNPVLLPLHLERFLRLRYQFTCVYIASTVILIGLGLASFIQGTISYFSDPNYISNIGSTPAVSGIAAVLVNLFISACLTGEIRRMRLGGATLPTDRPRSPTPNSPGFSDRPSEVSTVSSRVGEAFPPAYAQIDFSVKDADVEEDLPPPYVQAVALPGSSLTNGQPDTREIIISPALLQRTDPIFVASELPHVIDIQAEILEEDAETGTVRVGRSESFLA</sequence>
<evidence type="ECO:0000256" key="2">
    <source>
        <dbReference type="SAM" id="Phobius"/>
    </source>
</evidence>
<protein>
    <submittedName>
        <fullName evidence="3">Uncharacterized protein</fullName>
    </submittedName>
</protein>
<feature type="transmembrane region" description="Helical" evidence="2">
    <location>
        <begin position="88"/>
        <end position="106"/>
    </location>
</feature>
<dbReference type="Proteomes" id="UP000192578">
    <property type="component" value="Unassembled WGS sequence"/>
</dbReference>
<evidence type="ECO:0000256" key="1">
    <source>
        <dbReference type="SAM" id="MobiDB-lite"/>
    </source>
</evidence>
<comment type="caution">
    <text evidence="3">The sequence shown here is derived from an EMBL/GenBank/DDBJ whole genome shotgun (WGS) entry which is preliminary data.</text>
</comment>
<feature type="transmembrane region" description="Helical" evidence="2">
    <location>
        <begin position="126"/>
        <end position="144"/>
    </location>
</feature>
<dbReference type="EMBL" id="MTYJ01000015">
    <property type="protein sequence ID" value="OQV22888.1"/>
    <property type="molecule type" value="Genomic_DNA"/>
</dbReference>
<keyword evidence="4" id="KW-1185">Reference proteome</keyword>
<evidence type="ECO:0000313" key="3">
    <source>
        <dbReference type="EMBL" id="OQV22888.1"/>
    </source>
</evidence>
<feature type="region of interest" description="Disordered" evidence="1">
    <location>
        <begin position="155"/>
        <end position="180"/>
    </location>
</feature>
<keyword evidence="2" id="KW-0812">Transmembrane</keyword>
<organism evidence="3 4">
    <name type="scientific">Hypsibius exemplaris</name>
    <name type="common">Freshwater tardigrade</name>
    <dbReference type="NCBI Taxonomy" id="2072580"/>
    <lineage>
        <taxon>Eukaryota</taxon>
        <taxon>Metazoa</taxon>
        <taxon>Ecdysozoa</taxon>
        <taxon>Tardigrada</taxon>
        <taxon>Eutardigrada</taxon>
        <taxon>Parachela</taxon>
        <taxon>Hypsibioidea</taxon>
        <taxon>Hypsibiidae</taxon>
        <taxon>Hypsibius</taxon>
    </lineage>
</organism>
<dbReference type="AlphaFoldDB" id="A0A1W0X653"/>
<evidence type="ECO:0000313" key="4">
    <source>
        <dbReference type="Proteomes" id="UP000192578"/>
    </source>
</evidence>
<feature type="transmembrane region" description="Helical" evidence="2">
    <location>
        <begin position="5"/>
        <end position="26"/>
    </location>
</feature>
<reference evidence="4" key="1">
    <citation type="submission" date="2017-01" db="EMBL/GenBank/DDBJ databases">
        <title>Comparative genomics of anhydrobiosis in the tardigrade Hypsibius dujardini.</title>
        <authorList>
            <person name="Yoshida Y."/>
            <person name="Koutsovoulos G."/>
            <person name="Laetsch D."/>
            <person name="Stevens L."/>
            <person name="Kumar S."/>
            <person name="Horikawa D."/>
            <person name="Ishino K."/>
            <person name="Komine S."/>
            <person name="Tomita M."/>
            <person name="Blaxter M."/>
            <person name="Arakawa K."/>
        </authorList>
    </citation>
    <scope>NUCLEOTIDE SEQUENCE [LARGE SCALE GENOMIC DNA]</scope>
    <source>
        <strain evidence="4">Z151</strain>
    </source>
</reference>
<accession>A0A1W0X653</accession>
<proteinExistence type="predicted"/>
<keyword evidence="2" id="KW-0472">Membrane</keyword>
<gene>
    <name evidence="3" type="ORF">BV898_03319</name>
</gene>
<name>A0A1W0X653_HYPEX</name>